<dbReference type="PANTHER" id="PTHR40053">
    <property type="entry name" value="SPORULATION-CONTROL PROTEIN SPO0M"/>
    <property type="match status" value="1"/>
</dbReference>
<dbReference type="AlphaFoldDB" id="A0A2P2GNQ5"/>
<dbReference type="Pfam" id="PF07070">
    <property type="entry name" value="Spo0M"/>
    <property type="match status" value="1"/>
</dbReference>
<proteinExistence type="predicted"/>
<protein>
    <recommendedName>
        <fullName evidence="3">Sporulation protein</fullName>
    </recommendedName>
</protein>
<evidence type="ECO:0000313" key="2">
    <source>
        <dbReference type="Proteomes" id="UP000265325"/>
    </source>
</evidence>
<dbReference type="Proteomes" id="UP000265325">
    <property type="component" value="Unassembled WGS sequence"/>
</dbReference>
<evidence type="ECO:0000313" key="1">
    <source>
        <dbReference type="EMBL" id="KKZ73137.1"/>
    </source>
</evidence>
<dbReference type="InterPro" id="IPR009776">
    <property type="entry name" value="Spore_0_M"/>
</dbReference>
<evidence type="ECO:0008006" key="3">
    <source>
        <dbReference type="Google" id="ProtNLM"/>
    </source>
</evidence>
<accession>A0A2P2GNQ5</accession>
<reference evidence="1 2" key="1">
    <citation type="submission" date="2015-05" db="EMBL/GenBank/DDBJ databases">
        <title>Draft Genome assembly of Streptomyces showdoensis.</title>
        <authorList>
            <person name="Thapa K.K."/>
            <person name="Metsa-Ketela M."/>
        </authorList>
    </citation>
    <scope>NUCLEOTIDE SEQUENCE [LARGE SCALE GENOMIC DNA]</scope>
    <source>
        <strain evidence="1 2">ATCC 15227</strain>
    </source>
</reference>
<dbReference type="OrthoDB" id="3866086at2"/>
<gene>
    <name evidence="1" type="ORF">VO63_14135</name>
</gene>
<dbReference type="RefSeq" id="WP_046908117.1">
    <property type="nucleotide sequence ID" value="NZ_BAAAXG010000004.1"/>
</dbReference>
<dbReference type="PANTHER" id="PTHR40053:SF1">
    <property type="entry name" value="SPORULATION-CONTROL PROTEIN SPO0M"/>
    <property type="match status" value="1"/>
</dbReference>
<keyword evidence="2" id="KW-1185">Reference proteome</keyword>
<organism evidence="1 2">
    <name type="scientific">Streptomyces showdoensis</name>
    <dbReference type="NCBI Taxonomy" id="68268"/>
    <lineage>
        <taxon>Bacteria</taxon>
        <taxon>Bacillati</taxon>
        <taxon>Actinomycetota</taxon>
        <taxon>Actinomycetes</taxon>
        <taxon>Kitasatosporales</taxon>
        <taxon>Streptomycetaceae</taxon>
        <taxon>Streptomyces</taxon>
    </lineage>
</organism>
<dbReference type="EMBL" id="LAQS01000019">
    <property type="protein sequence ID" value="KKZ73137.1"/>
    <property type="molecule type" value="Genomic_DNA"/>
</dbReference>
<comment type="caution">
    <text evidence="1">The sequence shown here is derived from an EMBL/GenBank/DDBJ whole genome shotgun (WGS) entry which is preliminary data.</text>
</comment>
<sequence length="278" mass="30568">MGLLKLLGFGRGAGKGDAHDNTVTDGAEAPEIDAVITTVDARPGEWVKGELVLRGGGTGLAIDRFDLRVTAKCLTWQGISREVDVARLRPAGFENAADVAPGGEHRIRFSGRLPWECPVTELGGRSTGVDLSVVTTVRSRGDDVVKDIDFLHVAAPPLHEAVMDAFFAEGYSRVEARLTDDRIPNVAQRRDYLQTYYLEDPSRTADAFAEIEVSVLNSQVGALVLVRRHDRDRFGSWDQRPPALSFPVAHHEVGETDLAPRLREAMTDLVRLDRLHRV</sequence>
<name>A0A2P2GNQ5_STREW</name>